<dbReference type="AlphaFoldDB" id="A0A382RPJ2"/>
<name>A0A382RPJ2_9ZZZZ</name>
<dbReference type="EMBL" id="UINC01123098">
    <property type="protein sequence ID" value="SVC99340.1"/>
    <property type="molecule type" value="Genomic_DNA"/>
</dbReference>
<dbReference type="PANTHER" id="PTHR43232:SF2">
    <property type="entry name" value="MOLYBDENUM COFACTOR BIOSYNTHESIS PROTEIN B"/>
    <property type="match status" value="1"/>
</dbReference>
<gene>
    <name evidence="2" type="ORF">METZ01_LOCUS352194</name>
</gene>
<protein>
    <recommendedName>
        <fullName evidence="1">MoaB/Mog domain-containing protein</fullName>
    </recommendedName>
</protein>
<dbReference type="Pfam" id="PF00994">
    <property type="entry name" value="MoCF_biosynth"/>
    <property type="match status" value="1"/>
</dbReference>
<feature type="domain" description="MoaB/Mog" evidence="1">
    <location>
        <begin position="2"/>
        <end position="64"/>
    </location>
</feature>
<dbReference type="GO" id="GO:0006777">
    <property type="term" value="P:Mo-molybdopterin cofactor biosynthetic process"/>
    <property type="evidence" value="ECO:0007669"/>
    <property type="project" value="InterPro"/>
</dbReference>
<reference evidence="2" key="1">
    <citation type="submission" date="2018-05" db="EMBL/GenBank/DDBJ databases">
        <authorList>
            <person name="Lanie J.A."/>
            <person name="Ng W.-L."/>
            <person name="Kazmierczak K.M."/>
            <person name="Andrzejewski T.M."/>
            <person name="Davidsen T.M."/>
            <person name="Wayne K.J."/>
            <person name="Tettelin H."/>
            <person name="Glass J.I."/>
            <person name="Rusch D."/>
            <person name="Podicherti R."/>
            <person name="Tsui H.-C.T."/>
            <person name="Winkler M.E."/>
        </authorList>
    </citation>
    <scope>NUCLEOTIDE SEQUENCE</scope>
</reference>
<dbReference type="InterPro" id="IPR012245">
    <property type="entry name" value="MoaB"/>
</dbReference>
<accession>A0A382RPJ2</accession>
<dbReference type="InterPro" id="IPR036425">
    <property type="entry name" value="MoaB/Mog-like_dom_sf"/>
</dbReference>
<dbReference type="PANTHER" id="PTHR43232">
    <property type="entry name" value="MOLYBDENUM COFACTOR BIOSYNTHESIS PROTEIN B"/>
    <property type="match status" value="1"/>
</dbReference>
<evidence type="ECO:0000259" key="1">
    <source>
        <dbReference type="Pfam" id="PF00994"/>
    </source>
</evidence>
<dbReference type="GO" id="GO:0005829">
    <property type="term" value="C:cytosol"/>
    <property type="evidence" value="ECO:0007669"/>
    <property type="project" value="TreeGrafter"/>
</dbReference>
<dbReference type="Gene3D" id="3.40.980.10">
    <property type="entry name" value="MoaB/Mog-like domain"/>
    <property type="match status" value="1"/>
</dbReference>
<dbReference type="SUPFAM" id="SSF53218">
    <property type="entry name" value="Molybdenum cofactor biosynthesis proteins"/>
    <property type="match status" value="1"/>
</dbReference>
<organism evidence="2">
    <name type="scientific">marine metagenome</name>
    <dbReference type="NCBI Taxonomy" id="408172"/>
    <lineage>
        <taxon>unclassified sequences</taxon>
        <taxon>metagenomes</taxon>
        <taxon>ecological metagenomes</taxon>
    </lineage>
</organism>
<sequence>MLEKRLPGFGEIFRYLSYKEIGSAALMSRATMGTYRGRIMVSLPGSTGAVRLAMDELLLPELSHLVDTVSPNR</sequence>
<dbReference type="InterPro" id="IPR001453">
    <property type="entry name" value="MoaB/Mog_dom"/>
</dbReference>
<evidence type="ECO:0000313" key="2">
    <source>
        <dbReference type="EMBL" id="SVC99340.1"/>
    </source>
</evidence>
<proteinExistence type="predicted"/>